<keyword evidence="1" id="KW-0812">Transmembrane</keyword>
<feature type="transmembrane region" description="Helical" evidence="1">
    <location>
        <begin position="18"/>
        <end position="40"/>
    </location>
</feature>
<dbReference type="Proteomes" id="UP000606115">
    <property type="component" value="Unassembled WGS sequence"/>
</dbReference>
<proteinExistence type="predicted"/>
<evidence type="ECO:0000256" key="1">
    <source>
        <dbReference type="SAM" id="Phobius"/>
    </source>
</evidence>
<protein>
    <recommendedName>
        <fullName evidence="4">ABC transporter permease</fullName>
    </recommendedName>
</protein>
<accession>A0ABQ2D6T3</accession>
<keyword evidence="1" id="KW-1133">Transmembrane helix</keyword>
<evidence type="ECO:0000313" key="2">
    <source>
        <dbReference type="EMBL" id="GGJ46038.1"/>
    </source>
</evidence>
<dbReference type="EMBL" id="BMKX01000001">
    <property type="protein sequence ID" value="GGJ46038.1"/>
    <property type="molecule type" value="Genomic_DNA"/>
</dbReference>
<reference evidence="3" key="1">
    <citation type="journal article" date="2019" name="Int. J. Syst. Evol. Microbiol.">
        <title>The Global Catalogue of Microorganisms (GCM) 10K type strain sequencing project: providing services to taxonomists for standard genome sequencing and annotation.</title>
        <authorList>
            <consortium name="The Broad Institute Genomics Platform"/>
            <consortium name="The Broad Institute Genome Sequencing Center for Infectious Disease"/>
            <person name="Wu L."/>
            <person name="Ma J."/>
        </authorList>
    </citation>
    <scope>NUCLEOTIDE SEQUENCE [LARGE SCALE GENOMIC DNA]</scope>
    <source>
        <strain evidence="3">CGMCC 1.3685</strain>
    </source>
</reference>
<sequence length="55" mass="5825">MPEGGAPVTNGIALNTQFFQLTSLGLLALLPVIYFVLLLTTFRGNTVTDRAVTAS</sequence>
<evidence type="ECO:0008006" key="4">
    <source>
        <dbReference type="Google" id="ProtNLM"/>
    </source>
</evidence>
<comment type="caution">
    <text evidence="2">The sequence shown here is derived from an EMBL/GenBank/DDBJ whole genome shotgun (WGS) entry which is preliminary data.</text>
</comment>
<name>A0ABQ2D6T3_9MICC</name>
<organism evidence="2 3">
    <name type="scientific">Glutamicibacter ardleyensis</name>
    <dbReference type="NCBI Taxonomy" id="225894"/>
    <lineage>
        <taxon>Bacteria</taxon>
        <taxon>Bacillati</taxon>
        <taxon>Actinomycetota</taxon>
        <taxon>Actinomycetes</taxon>
        <taxon>Micrococcales</taxon>
        <taxon>Micrococcaceae</taxon>
        <taxon>Glutamicibacter</taxon>
    </lineage>
</organism>
<keyword evidence="1" id="KW-0472">Membrane</keyword>
<keyword evidence="3" id="KW-1185">Reference proteome</keyword>
<evidence type="ECO:0000313" key="3">
    <source>
        <dbReference type="Proteomes" id="UP000606115"/>
    </source>
</evidence>
<gene>
    <name evidence="2" type="ORF">GCM10007173_00660</name>
</gene>